<dbReference type="AlphaFoldDB" id="A0A139KUG7"/>
<accession>A0A139KUG7</accession>
<name>A0A139KUG7_9BACE</name>
<comment type="caution">
    <text evidence="1">The sequence shown here is derived from an EMBL/GenBank/DDBJ whole genome shotgun (WGS) entry which is preliminary data.</text>
</comment>
<gene>
    <name evidence="1" type="ORF">HMPREF2531_04495</name>
</gene>
<organism evidence="1">
    <name type="scientific">Bacteroides intestinalis</name>
    <dbReference type="NCBI Taxonomy" id="329854"/>
    <lineage>
        <taxon>Bacteria</taxon>
        <taxon>Pseudomonadati</taxon>
        <taxon>Bacteroidota</taxon>
        <taxon>Bacteroidia</taxon>
        <taxon>Bacteroidales</taxon>
        <taxon>Bacteroidaceae</taxon>
        <taxon>Bacteroides</taxon>
    </lineage>
</organism>
<reference evidence="1 2" key="1">
    <citation type="submission" date="2016-02" db="EMBL/GenBank/DDBJ databases">
        <authorList>
            <person name="Wen L."/>
            <person name="He K."/>
            <person name="Yang H."/>
        </authorList>
    </citation>
    <scope>NUCLEOTIDE SEQUENCE [LARGE SCALE GENOMIC DNA]</scope>
    <source>
        <strain evidence="1 2">KLE1704</strain>
    </source>
</reference>
<dbReference type="EMBL" id="LTDF01000163">
    <property type="protein sequence ID" value="KXT42852.1"/>
    <property type="molecule type" value="Genomic_DNA"/>
</dbReference>
<sequence>MDFIFASFTMQNYRRYSVNVVYRLQIKVTELLFLPVSGINLE</sequence>
<proteinExistence type="predicted"/>
<dbReference type="Proteomes" id="UP000070319">
    <property type="component" value="Unassembled WGS sequence"/>
</dbReference>
<protein>
    <submittedName>
        <fullName evidence="1">Uncharacterized protein</fullName>
    </submittedName>
</protein>
<evidence type="ECO:0000313" key="1">
    <source>
        <dbReference type="EMBL" id="KXT42852.1"/>
    </source>
</evidence>
<evidence type="ECO:0000313" key="2">
    <source>
        <dbReference type="Proteomes" id="UP000070319"/>
    </source>
</evidence>
<dbReference type="PATRIC" id="fig|329854.7.peg.4571"/>